<sequence length="298" mass="34865">MFQHSCVVSLQNILAECNIWDGCTFRVSISYENQATCFSACHRVHLRDASRWSGNTANWPKVSFLEMAYLSRLYAELSGALSPYLGNIQGKKYEMVKWAWKAGSCLDRPDWPSISQFVYFMFCPEYLLIYLAFRLVFHLLIEDNGWESIFRSKSRSFRSSSSIFCSRSTLSHGWTNSVSVKNYKIYPEVGFLSTLFKQLFTMRVQNNCNIKKFVFGNLILFFVRDTCNMQISNCFQYIHLIIFLDKSVMQSKTHPKNASMRLTPYLLILHLLSYALSYFQKTIHILNYLILFYNEFAI</sequence>
<proteinExistence type="predicted"/>
<name>A0A1I7WBS7_HETBA</name>
<keyword evidence="1" id="KW-1185">Reference proteome</keyword>
<accession>A0A1I7WBS7</accession>
<evidence type="ECO:0000313" key="2">
    <source>
        <dbReference type="WBParaSite" id="Hba_02127"/>
    </source>
</evidence>
<organism evidence="1 2">
    <name type="scientific">Heterorhabditis bacteriophora</name>
    <name type="common">Entomopathogenic nematode worm</name>
    <dbReference type="NCBI Taxonomy" id="37862"/>
    <lineage>
        <taxon>Eukaryota</taxon>
        <taxon>Metazoa</taxon>
        <taxon>Ecdysozoa</taxon>
        <taxon>Nematoda</taxon>
        <taxon>Chromadorea</taxon>
        <taxon>Rhabditida</taxon>
        <taxon>Rhabditina</taxon>
        <taxon>Rhabditomorpha</taxon>
        <taxon>Strongyloidea</taxon>
        <taxon>Heterorhabditidae</taxon>
        <taxon>Heterorhabditis</taxon>
    </lineage>
</organism>
<dbReference type="WBParaSite" id="Hba_02127">
    <property type="protein sequence ID" value="Hba_02127"/>
    <property type="gene ID" value="Hba_02127"/>
</dbReference>
<evidence type="ECO:0000313" key="1">
    <source>
        <dbReference type="Proteomes" id="UP000095283"/>
    </source>
</evidence>
<protein>
    <submittedName>
        <fullName evidence="2">Signal peptide protein</fullName>
    </submittedName>
</protein>
<reference evidence="2" key="1">
    <citation type="submission" date="2016-11" db="UniProtKB">
        <authorList>
            <consortium name="WormBaseParasite"/>
        </authorList>
    </citation>
    <scope>IDENTIFICATION</scope>
</reference>
<dbReference type="Proteomes" id="UP000095283">
    <property type="component" value="Unplaced"/>
</dbReference>
<dbReference type="AlphaFoldDB" id="A0A1I7WBS7"/>